<dbReference type="EMBL" id="FOCI01000003">
    <property type="protein sequence ID" value="SEM65563.1"/>
    <property type="molecule type" value="Genomic_DNA"/>
</dbReference>
<dbReference type="InterPro" id="IPR005143">
    <property type="entry name" value="TF_LuxR_autoind-bd_dom"/>
</dbReference>
<dbReference type="AlphaFoldDB" id="A0A1H8A4T0"/>
<evidence type="ECO:0000259" key="4">
    <source>
        <dbReference type="SMART" id="SM00421"/>
    </source>
</evidence>
<evidence type="ECO:0000313" key="5">
    <source>
        <dbReference type="EMBL" id="SEM65563.1"/>
    </source>
</evidence>
<keyword evidence="1" id="KW-0805">Transcription regulation</keyword>
<dbReference type="Pfam" id="PF03472">
    <property type="entry name" value="Autoind_bind"/>
    <property type="match status" value="1"/>
</dbReference>
<sequence>MTPRTTIDGTIQQIADMSPLGIMLAMHIRASVPLMTVQTFPERWLTLYHQQSLALRDPILAWAFAAQGDAIRWSDPTLADPWNIVGLARQQGLIFGVSFAAGPVVSRSIGAVSRPDREFTDAEIATLSGHFTRLHAQTHRNRLLSPGQVAALRLIADGERQGTGAERLGISRSAFKARLANARRALQARTTAEAVQRARIAGLL</sequence>
<keyword evidence="3" id="KW-0804">Transcription</keyword>
<keyword evidence="6" id="KW-1185">Reference proteome</keyword>
<evidence type="ECO:0000256" key="3">
    <source>
        <dbReference type="ARBA" id="ARBA00023163"/>
    </source>
</evidence>
<dbReference type="SUPFAM" id="SSF75516">
    <property type="entry name" value="Pheromone-binding domain of LuxR-like quorum-sensing transcription factors"/>
    <property type="match status" value="1"/>
</dbReference>
<evidence type="ECO:0000313" key="6">
    <source>
        <dbReference type="Proteomes" id="UP000199585"/>
    </source>
</evidence>
<dbReference type="InterPro" id="IPR016032">
    <property type="entry name" value="Sig_transdc_resp-reg_C-effctor"/>
</dbReference>
<dbReference type="GO" id="GO:0006355">
    <property type="term" value="P:regulation of DNA-templated transcription"/>
    <property type="evidence" value="ECO:0007669"/>
    <property type="project" value="InterPro"/>
</dbReference>
<proteinExistence type="predicted"/>
<dbReference type="RefSeq" id="WP_089898735.1">
    <property type="nucleotide sequence ID" value="NZ_FOCI01000003.1"/>
</dbReference>
<keyword evidence="2" id="KW-0238">DNA-binding</keyword>
<dbReference type="InterPro" id="IPR036388">
    <property type="entry name" value="WH-like_DNA-bd_sf"/>
</dbReference>
<dbReference type="SUPFAM" id="SSF46894">
    <property type="entry name" value="C-terminal effector domain of the bipartite response regulators"/>
    <property type="match status" value="1"/>
</dbReference>
<accession>A0A1H8A4T0</accession>
<protein>
    <submittedName>
        <fullName evidence="5">LuxR family transcriptional regulator</fullName>
    </submittedName>
</protein>
<dbReference type="SMART" id="SM00421">
    <property type="entry name" value="HTH_LUXR"/>
    <property type="match status" value="1"/>
</dbReference>
<reference evidence="5 6" key="1">
    <citation type="submission" date="2016-10" db="EMBL/GenBank/DDBJ databases">
        <authorList>
            <person name="de Groot N.N."/>
        </authorList>
    </citation>
    <scope>NUCLEOTIDE SEQUENCE [LARGE SCALE GENOMIC DNA]</scope>
    <source>
        <strain evidence="5 6">DSM 16213</strain>
    </source>
</reference>
<name>A0A1H8A4T0_9RHOB</name>
<dbReference type="OrthoDB" id="7826109at2"/>
<dbReference type="Proteomes" id="UP000199585">
    <property type="component" value="Unassembled WGS sequence"/>
</dbReference>
<organism evidence="5 6">
    <name type="scientific">Loktanella fryxellensis</name>
    <dbReference type="NCBI Taxonomy" id="245187"/>
    <lineage>
        <taxon>Bacteria</taxon>
        <taxon>Pseudomonadati</taxon>
        <taxon>Pseudomonadota</taxon>
        <taxon>Alphaproteobacteria</taxon>
        <taxon>Rhodobacterales</taxon>
        <taxon>Roseobacteraceae</taxon>
        <taxon>Loktanella</taxon>
    </lineage>
</organism>
<gene>
    <name evidence="5" type="ORF">SAMN04488003_10310</name>
</gene>
<dbReference type="InterPro" id="IPR000792">
    <property type="entry name" value="Tscrpt_reg_LuxR_C"/>
</dbReference>
<dbReference type="GO" id="GO:0003677">
    <property type="term" value="F:DNA binding"/>
    <property type="evidence" value="ECO:0007669"/>
    <property type="project" value="UniProtKB-KW"/>
</dbReference>
<dbReference type="InterPro" id="IPR036693">
    <property type="entry name" value="TF_LuxR_autoind-bd_dom_sf"/>
</dbReference>
<evidence type="ECO:0000256" key="1">
    <source>
        <dbReference type="ARBA" id="ARBA00023015"/>
    </source>
</evidence>
<dbReference type="Gene3D" id="1.10.10.10">
    <property type="entry name" value="Winged helix-like DNA-binding domain superfamily/Winged helix DNA-binding domain"/>
    <property type="match status" value="1"/>
</dbReference>
<feature type="domain" description="HTH luxR-type" evidence="4">
    <location>
        <begin position="141"/>
        <end position="198"/>
    </location>
</feature>
<evidence type="ECO:0000256" key="2">
    <source>
        <dbReference type="ARBA" id="ARBA00023125"/>
    </source>
</evidence>
<dbReference type="Gene3D" id="3.30.450.80">
    <property type="entry name" value="Transcription factor LuxR-like, autoinducer-binding domain"/>
    <property type="match status" value="1"/>
</dbReference>
<dbReference type="STRING" id="245187.SAMN04488003_10310"/>